<evidence type="ECO:0000313" key="11">
    <source>
        <dbReference type="Ensembl" id="ENSEBUP00000024549.1"/>
    </source>
</evidence>
<evidence type="ECO:0000256" key="1">
    <source>
        <dbReference type="ARBA" id="ARBA00004246"/>
    </source>
</evidence>
<evidence type="ECO:0000256" key="4">
    <source>
        <dbReference type="ARBA" id="ARBA00022723"/>
    </source>
</evidence>
<keyword evidence="4 9" id="KW-0479">Metal-binding</keyword>
<dbReference type="Proteomes" id="UP000694388">
    <property type="component" value="Unplaced"/>
</dbReference>
<evidence type="ECO:0000256" key="8">
    <source>
        <dbReference type="ARBA" id="ARBA00023038"/>
    </source>
</evidence>
<feature type="domain" description="LIM zinc-binding" evidence="10">
    <location>
        <begin position="147"/>
        <end position="206"/>
    </location>
</feature>
<dbReference type="PROSITE" id="PS50023">
    <property type="entry name" value="LIM_DOMAIN_2"/>
    <property type="match status" value="4"/>
</dbReference>
<keyword evidence="3" id="KW-0963">Cytoplasm</keyword>
<keyword evidence="6 9" id="KW-0862">Zinc</keyword>
<dbReference type="FunFam" id="2.10.110.10:FF:000018">
    <property type="entry name" value="Paxillin isoform 1"/>
    <property type="match status" value="1"/>
</dbReference>
<feature type="domain" description="LIM zinc-binding" evidence="10">
    <location>
        <begin position="89"/>
        <end position="146"/>
    </location>
</feature>
<evidence type="ECO:0000256" key="7">
    <source>
        <dbReference type="ARBA" id="ARBA00022949"/>
    </source>
</evidence>
<dbReference type="CDD" id="cd09338">
    <property type="entry name" value="LIM3_Paxillin_like"/>
    <property type="match status" value="1"/>
</dbReference>
<dbReference type="SUPFAM" id="SSF57716">
    <property type="entry name" value="Glucocorticoid receptor-like (DNA-binding domain)"/>
    <property type="match status" value="5"/>
</dbReference>
<evidence type="ECO:0000256" key="2">
    <source>
        <dbReference type="ARBA" id="ARBA00004496"/>
    </source>
</evidence>
<dbReference type="FunFam" id="2.10.110.10:FF:000008">
    <property type="entry name" value="Paxillin isoform 1"/>
    <property type="match status" value="1"/>
</dbReference>
<dbReference type="InterPro" id="IPR001781">
    <property type="entry name" value="Znf_LIM"/>
</dbReference>
<evidence type="ECO:0000259" key="10">
    <source>
        <dbReference type="PROSITE" id="PS50023"/>
    </source>
</evidence>
<dbReference type="GO" id="GO:0005925">
    <property type="term" value="C:focal adhesion"/>
    <property type="evidence" value="ECO:0007669"/>
    <property type="project" value="UniProtKB-SubCell"/>
</dbReference>
<keyword evidence="12" id="KW-1185">Reference proteome</keyword>
<evidence type="ECO:0000256" key="6">
    <source>
        <dbReference type="ARBA" id="ARBA00022833"/>
    </source>
</evidence>
<evidence type="ECO:0000256" key="3">
    <source>
        <dbReference type="ARBA" id="ARBA00022490"/>
    </source>
</evidence>
<feature type="domain" description="LIM zinc-binding" evidence="10">
    <location>
        <begin position="29"/>
        <end position="88"/>
    </location>
</feature>
<accession>A0A8C4R755</accession>
<reference evidence="11" key="1">
    <citation type="submission" date="2025-08" db="UniProtKB">
        <authorList>
            <consortium name="Ensembl"/>
        </authorList>
    </citation>
    <scope>IDENTIFICATION</scope>
</reference>
<dbReference type="Pfam" id="PF00412">
    <property type="entry name" value="LIM"/>
    <property type="match status" value="4"/>
</dbReference>
<evidence type="ECO:0000256" key="5">
    <source>
        <dbReference type="ARBA" id="ARBA00022737"/>
    </source>
</evidence>
<keyword evidence="7" id="KW-0965">Cell junction</keyword>
<keyword evidence="5" id="KW-0677">Repeat</keyword>
<dbReference type="FunFam" id="2.10.110.10:FF:000009">
    <property type="entry name" value="Paxillin isoform 1"/>
    <property type="match status" value="2"/>
</dbReference>
<protein>
    <submittedName>
        <fullName evidence="11">Transforming growth factor beta 1 induced transcript 1</fullName>
    </submittedName>
</protein>
<keyword evidence="8 9" id="KW-0440">LIM domain</keyword>
<organism evidence="11 12">
    <name type="scientific">Eptatretus burgeri</name>
    <name type="common">Inshore hagfish</name>
    <dbReference type="NCBI Taxonomy" id="7764"/>
    <lineage>
        <taxon>Eukaryota</taxon>
        <taxon>Metazoa</taxon>
        <taxon>Chordata</taxon>
        <taxon>Craniata</taxon>
        <taxon>Vertebrata</taxon>
        <taxon>Cyclostomata</taxon>
        <taxon>Myxini</taxon>
        <taxon>Myxiniformes</taxon>
        <taxon>Myxinidae</taxon>
        <taxon>Eptatretinae</taxon>
        <taxon>Eptatretus</taxon>
    </lineage>
</organism>
<name>A0A8C4R755_EPTBU</name>
<dbReference type="PANTHER" id="PTHR24216:SF8">
    <property type="entry name" value="PAXILLIN, ISOFORM F"/>
    <property type="match status" value="1"/>
</dbReference>
<feature type="domain" description="LIM zinc-binding" evidence="10">
    <location>
        <begin position="207"/>
        <end position="265"/>
    </location>
</feature>
<evidence type="ECO:0000256" key="9">
    <source>
        <dbReference type="PROSITE-ProRule" id="PRU00125"/>
    </source>
</evidence>
<dbReference type="PANTHER" id="PTHR24216">
    <property type="entry name" value="PAXILLIN-RELATED"/>
    <property type="match status" value="1"/>
</dbReference>
<evidence type="ECO:0000313" key="12">
    <source>
        <dbReference type="Proteomes" id="UP000694388"/>
    </source>
</evidence>
<proteinExistence type="predicted"/>
<dbReference type="Gene3D" id="2.10.110.10">
    <property type="entry name" value="Cysteine Rich Protein"/>
    <property type="match status" value="4"/>
</dbReference>
<sequence>MVLDTKLSSMLDNLQSDLHRQGVTTQAKGICAACNKPIIGHVLTAMGRPWHPEHFVCAHCSTEMGTKNFFEHNGQPYCEKDYYMLFSPQCAFCQGPIIDKVVTALEKTWHPEHFLCAACGNNFGEEGFHEKEGKPYCHSCFLEVVSFLCAGCSTPILDNYIAAINAYWHPHCFVCRECFVPFGNGSFFEHNGLPYCEMHYHAHCGSLCAGCHKPIAGRCISAMGHKFHPEHFVCAFCLKQLNKGMFKERNDKPYCHTCCLKLFGPSVV</sequence>
<dbReference type="Ensembl" id="ENSEBUT00000025125.1">
    <property type="protein sequence ID" value="ENSEBUP00000024549.1"/>
    <property type="gene ID" value="ENSEBUG00000015129.1"/>
</dbReference>
<dbReference type="OMA" id="YCQPCFT"/>
<dbReference type="AlphaFoldDB" id="A0A8C4R755"/>
<dbReference type="GO" id="GO:0046872">
    <property type="term" value="F:metal ion binding"/>
    <property type="evidence" value="ECO:0007669"/>
    <property type="project" value="UniProtKB-KW"/>
</dbReference>
<comment type="subcellular location">
    <subcellularLocation>
        <location evidence="1">Cell junction</location>
        <location evidence="1">Focal adhesion</location>
    </subcellularLocation>
    <subcellularLocation>
        <location evidence="2">Cytoplasm</location>
    </subcellularLocation>
</comment>
<dbReference type="GeneTree" id="ENSGT00940000160447"/>
<dbReference type="SMART" id="SM00132">
    <property type="entry name" value="LIM"/>
    <property type="match status" value="4"/>
</dbReference>
<dbReference type="GO" id="GO:0005737">
    <property type="term" value="C:cytoplasm"/>
    <property type="evidence" value="ECO:0007669"/>
    <property type="project" value="UniProtKB-SubCell"/>
</dbReference>
<dbReference type="PROSITE" id="PS00478">
    <property type="entry name" value="LIM_DOMAIN_1"/>
    <property type="match status" value="4"/>
</dbReference>
<reference evidence="11" key="2">
    <citation type="submission" date="2025-09" db="UniProtKB">
        <authorList>
            <consortium name="Ensembl"/>
        </authorList>
    </citation>
    <scope>IDENTIFICATION</scope>
</reference>